<dbReference type="Gene3D" id="3.40.50.150">
    <property type="entry name" value="Vaccinia Virus protein VP39"/>
    <property type="match status" value="1"/>
</dbReference>
<dbReference type="InterPro" id="IPR013216">
    <property type="entry name" value="Methyltransf_11"/>
</dbReference>
<sequence length="265" mass="30521">MATYTTEIASDKLISDNPIHQRLLKAYIAAKPWISGSLLEVGCGEGRGVEELLPLAASYIGLDKIGEVITMLKEKYHKVDFRQAVIPPFLDFENNSFETIVSFQVIEHIENDHLFLQEIYRMLKPGGKAIISTPNINHTLSRNPWHEREYKPQELIDLAAGIFDKVEAMGIGGNEKVWAYHEANRKSVQKIMRFDIFDLQHKLPASVLRFPYEILNRRNRNKLHKQQGRSVVEISHEDFPLVEDPAKGLDLFFILWKKSRVVYLP</sequence>
<proteinExistence type="predicted"/>
<dbReference type="STRING" id="279824.SAMN03080617_00374"/>
<reference evidence="3" key="1">
    <citation type="submission" date="2016-10" db="EMBL/GenBank/DDBJ databases">
        <authorList>
            <person name="Varghese N."/>
            <person name="Submissions S."/>
        </authorList>
    </citation>
    <scope>NUCLEOTIDE SEQUENCE [LARGE SCALE GENOMIC DNA]</scope>
    <source>
        <strain evidence="3">DSM 22703</strain>
    </source>
</reference>
<organism evidence="2 3">
    <name type="scientific">Algoriphagus alkaliphilus</name>
    <dbReference type="NCBI Taxonomy" id="279824"/>
    <lineage>
        <taxon>Bacteria</taxon>
        <taxon>Pseudomonadati</taxon>
        <taxon>Bacteroidota</taxon>
        <taxon>Cytophagia</taxon>
        <taxon>Cytophagales</taxon>
        <taxon>Cyclobacteriaceae</taxon>
        <taxon>Algoriphagus</taxon>
    </lineage>
</organism>
<dbReference type="CDD" id="cd02440">
    <property type="entry name" value="AdoMet_MTases"/>
    <property type="match status" value="1"/>
</dbReference>
<accession>A0A1G5V9M3</accession>
<name>A0A1G5V9M3_9BACT</name>
<dbReference type="GO" id="GO:0032259">
    <property type="term" value="P:methylation"/>
    <property type="evidence" value="ECO:0007669"/>
    <property type="project" value="UniProtKB-KW"/>
</dbReference>
<keyword evidence="3" id="KW-1185">Reference proteome</keyword>
<dbReference type="Pfam" id="PF08241">
    <property type="entry name" value="Methyltransf_11"/>
    <property type="match status" value="1"/>
</dbReference>
<keyword evidence="2" id="KW-0808">Transferase</keyword>
<evidence type="ECO:0000313" key="3">
    <source>
        <dbReference type="Proteomes" id="UP000198756"/>
    </source>
</evidence>
<dbReference type="Proteomes" id="UP000198756">
    <property type="component" value="Unassembled WGS sequence"/>
</dbReference>
<dbReference type="SUPFAM" id="SSF53335">
    <property type="entry name" value="S-adenosyl-L-methionine-dependent methyltransferases"/>
    <property type="match status" value="1"/>
</dbReference>
<dbReference type="EMBL" id="FMXE01000003">
    <property type="protein sequence ID" value="SDA42539.1"/>
    <property type="molecule type" value="Genomic_DNA"/>
</dbReference>
<dbReference type="PANTHER" id="PTHR43861">
    <property type="entry name" value="TRANS-ACONITATE 2-METHYLTRANSFERASE-RELATED"/>
    <property type="match status" value="1"/>
</dbReference>
<dbReference type="OrthoDB" id="3896938at2"/>
<protein>
    <submittedName>
        <fullName evidence="2">Methyltransferase domain-containing protein</fullName>
    </submittedName>
</protein>
<evidence type="ECO:0000313" key="2">
    <source>
        <dbReference type="EMBL" id="SDA42539.1"/>
    </source>
</evidence>
<dbReference type="GO" id="GO:0008757">
    <property type="term" value="F:S-adenosylmethionine-dependent methyltransferase activity"/>
    <property type="evidence" value="ECO:0007669"/>
    <property type="project" value="InterPro"/>
</dbReference>
<dbReference type="AlphaFoldDB" id="A0A1G5V9M3"/>
<gene>
    <name evidence="2" type="ORF">SAMN03080617_00374</name>
</gene>
<evidence type="ECO:0000259" key="1">
    <source>
        <dbReference type="Pfam" id="PF08241"/>
    </source>
</evidence>
<feature type="domain" description="Methyltransferase type 11" evidence="1">
    <location>
        <begin position="39"/>
        <end position="131"/>
    </location>
</feature>
<dbReference type="InterPro" id="IPR029063">
    <property type="entry name" value="SAM-dependent_MTases_sf"/>
</dbReference>
<keyword evidence="2" id="KW-0489">Methyltransferase</keyword>
<dbReference type="RefSeq" id="WP_092728260.1">
    <property type="nucleotide sequence ID" value="NZ_FMXE01000003.1"/>
</dbReference>